<dbReference type="Proteomes" id="UP000566819">
    <property type="component" value="Unassembled WGS sequence"/>
</dbReference>
<organism evidence="3 4">
    <name type="scientific">Cudoniella acicularis</name>
    <dbReference type="NCBI Taxonomy" id="354080"/>
    <lineage>
        <taxon>Eukaryota</taxon>
        <taxon>Fungi</taxon>
        <taxon>Dikarya</taxon>
        <taxon>Ascomycota</taxon>
        <taxon>Pezizomycotina</taxon>
        <taxon>Leotiomycetes</taxon>
        <taxon>Helotiales</taxon>
        <taxon>Tricladiaceae</taxon>
        <taxon>Cudoniella</taxon>
    </lineage>
</organism>
<gene>
    <name evidence="3" type="ORF">G7Y89_g4016</name>
</gene>
<keyword evidence="4" id="KW-1185">Reference proteome</keyword>
<evidence type="ECO:0000313" key="3">
    <source>
        <dbReference type="EMBL" id="KAF4634092.1"/>
    </source>
</evidence>
<evidence type="ECO:0000313" key="4">
    <source>
        <dbReference type="Proteomes" id="UP000566819"/>
    </source>
</evidence>
<accession>A0A8H4W531</accession>
<feature type="chain" id="PRO_5034865733" evidence="2">
    <location>
        <begin position="18"/>
        <end position="425"/>
    </location>
</feature>
<proteinExistence type="predicted"/>
<keyword evidence="2" id="KW-0732">Signal</keyword>
<protein>
    <submittedName>
        <fullName evidence="3">Uncharacterized protein</fullName>
    </submittedName>
</protein>
<sequence>MFSIALAILVFAADTWLHVTMKTTEFVQVTTLPTEIDYSLGLALGCAISNNSYNTADDNYQSQYNLSPAVTNTFSANSSTSLQVLNNVSDSMVVLTYNATTPYNFLGVPPSDTVAARDWTAYTFGMSTQCKIISEQCDLHEEGGASTPFNCTNAFVGDLASGGAWENRYFTDETMSDNLIRAVSNPYYFAIAANANSGGGGTIQADGTEIVRPGHGGDAFVLLCTTTVYDVQYDTVNSTVTHFVPTISNDSTSNIWQGSMIFVGSPGDPMLQQAENLATFSKITQELADKIALAYSKVALAIGAQGVTPRPALQAQERHSRLATRVEAAPLFTLVGAHLLFVIIGIVLTILELATSGGEVRGFQARLSIVGIVADRFERWRGVNGVHGMDHHFEEKFGNGNMRVAIDMEGGNGYGYNVWPGNGNK</sequence>
<evidence type="ECO:0000256" key="2">
    <source>
        <dbReference type="SAM" id="SignalP"/>
    </source>
</evidence>
<evidence type="ECO:0000256" key="1">
    <source>
        <dbReference type="SAM" id="Phobius"/>
    </source>
</evidence>
<keyword evidence="1" id="KW-0812">Transmembrane</keyword>
<feature type="signal peptide" evidence="2">
    <location>
        <begin position="1"/>
        <end position="17"/>
    </location>
</feature>
<reference evidence="3 4" key="1">
    <citation type="submission" date="2020-03" db="EMBL/GenBank/DDBJ databases">
        <title>Draft Genome Sequence of Cudoniella acicularis.</title>
        <authorList>
            <person name="Buettner E."/>
            <person name="Kellner H."/>
        </authorList>
    </citation>
    <scope>NUCLEOTIDE SEQUENCE [LARGE SCALE GENOMIC DNA]</scope>
    <source>
        <strain evidence="3 4">DSM 108380</strain>
    </source>
</reference>
<dbReference type="AlphaFoldDB" id="A0A8H4W531"/>
<feature type="transmembrane region" description="Helical" evidence="1">
    <location>
        <begin position="328"/>
        <end position="351"/>
    </location>
</feature>
<dbReference type="EMBL" id="JAAMPI010000209">
    <property type="protein sequence ID" value="KAF4634092.1"/>
    <property type="molecule type" value="Genomic_DNA"/>
</dbReference>
<keyword evidence="1" id="KW-1133">Transmembrane helix</keyword>
<comment type="caution">
    <text evidence="3">The sequence shown here is derived from an EMBL/GenBank/DDBJ whole genome shotgun (WGS) entry which is preliminary data.</text>
</comment>
<keyword evidence="1" id="KW-0472">Membrane</keyword>
<name>A0A8H4W531_9HELO</name>
<dbReference type="OrthoDB" id="3344043at2759"/>